<sequence length="70" mass="7478">MTASPARRVVVRVAVLVDEAAYQCAYGDLDDVAAFTAETIRAVAKRRMDLLGWGQVQDPGQSHPAATGPH</sequence>
<dbReference type="RefSeq" id="WP_306827471.1">
    <property type="nucleotide sequence ID" value="NZ_JAUSRA010000001.1"/>
</dbReference>
<evidence type="ECO:0000313" key="1">
    <source>
        <dbReference type="EMBL" id="MDP9792596.1"/>
    </source>
</evidence>
<reference evidence="1 2" key="1">
    <citation type="submission" date="2023-07" db="EMBL/GenBank/DDBJ databases">
        <title>Sequencing the genomes of 1000 actinobacteria strains.</title>
        <authorList>
            <person name="Klenk H.-P."/>
        </authorList>
    </citation>
    <scope>NUCLEOTIDE SEQUENCE [LARGE SCALE GENOMIC DNA]</scope>
    <source>
        <strain evidence="1 2">DSM 44710</strain>
    </source>
</reference>
<protein>
    <submittedName>
        <fullName evidence="1">Uncharacterized protein</fullName>
    </submittedName>
</protein>
<comment type="caution">
    <text evidence="1">The sequence shown here is derived from an EMBL/GenBank/DDBJ whole genome shotgun (WGS) entry which is preliminary data.</text>
</comment>
<name>A0ABT9MMD0_9ACTN</name>
<accession>A0ABT9MMD0</accession>
<dbReference type="Proteomes" id="UP001240984">
    <property type="component" value="Unassembled WGS sequence"/>
</dbReference>
<keyword evidence="2" id="KW-1185">Reference proteome</keyword>
<gene>
    <name evidence="1" type="ORF">J2S43_001108</name>
</gene>
<evidence type="ECO:0000313" key="2">
    <source>
        <dbReference type="Proteomes" id="UP001240984"/>
    </source>
</evidence>
<proteinExistence type="predicted"/>
<organism evidence="1 2">
    <name type="scientific">Catenuloplanes nepalensis</name>
    <dbReference type="NCBI Taxonomy" id="587533"/>
    <lineage>
        <taxon>Bacteria</taxon>
        <taxon>Bacillati</taxon>
        <taxon>Actinomycetota</taxon>
        <taxon>Actinomycetes</taxon>
        <taxon>Micromonosporales</taxon>
        <taxon>Micromonosporaceae</taxon>
        <taxon>Catenuloplanes</taxon>
    </lineage>
</organism>
<dbReference type="EMBL" id="JAUSRA010000001">
    <property type="protein sequence ID" value="MDP9792596.1"/>
    <property type="molecule type" value="Genomic_DNA"/>
</dbReference>